<gene>
    <name evidence="2" type="ORF">HS088_TW14G00398</name>
</gene>
<evidence type="ECO:0000313" key="2">
    <source>
        <dbReference type="EMBL" id="KAF5736260.1"/>
    </source>
</evidence>
<organism evidence="2 3">
    <name type="scientific">Tripterygium wilfordii</name>
    <name type="common">Thunder God vine</name>
    <dbReference type="NCBI Taxonomy" id="458696"/>
    <lineage>
        <taxon>Eukaryota</taxon>
        <taxon>Viridiplantae</taxon>
        <taxon>Streptophyta</taxon>
        <taxon>Embryophyta</taxon>
        <taxon>Tracheophyta</taxon>
        <taxon>Spermatophyta</taxon>
        <taxon>Magnoliopsida</taxon>
        <taxon>eudicotyledons</taxon>
        <taxon>Gunneridae</taxon>
        <taxon>Pentapetalae</taxon>
        <taxon>rosids</taxon>
        <taxon>fabids</taxon>
        <taxon>Celastrales</taxon>
        <taxon>Celastraceae</taxon>
        <taxon>Tripterygium</taxon>
    </lineage>
</organism>
<dbReference type="EMBL" id="JAAARO010000014">
    <property type="protein sequence ID" value="KAF5736260.1"/>
    <property type="molecule type" value="Genomic_DNA"/>
</dbReference>
<comment type="caution">
    <text evidence="2">The sequence shown here is derived from an EMBL/GenBank/DDBJ whole genome shotgun (WGS) entry which is preliminary data.</text>
</comment>
<evidence type="ECO:0000313" key="3">
    <source>
        <dbReference type="Proteomes" id="UP000593562"/>
    </source>
</evidence>
<dbReference type="Proteomes" id="UP000593562">
    <property type="component" value="Unassembled WGS sequence"/>
</dbReference>
<dbReference type="AlphaFoldDB" id="A0A7J7CQ96"/>
<reference evidence="2 3" key="1">
    <citation type="journal article" date="2020" name="Nat. Commun.">
        <title>Genome of Tripterygium wilfordii and identification of cytochrome P450 involved in triptolide biosynthesis.</title>
        <authorList>
            <person name="Tu L."/>
            <person name="Su P."/>
            <person name="Zhang Z."/>
            <person name="Gao L."/>
            <person name="Wang J."/>
            <person name="Hu T."/>
            <person name="Zhou J."/>
            <person name="Zhang Y."/>
            <person name="Zhao Y."/>
            <person name="Liu Y."/>
            <person name="Song Y."/>
            <person name="Tong Y."/>
            <person name="Lu Y."/>
            <person name="Yang J."/>
            <person name="Xu C."/>
            <person name="Jia M."/>
            <person name="Peters R.J."/>
            <person name="Huang L."/>
            <person name="Gao W."/>
        </authorList>
    </citation>
    <scope>NUCLEOTIDE SEQUENCE [LARGE SCALE GENOMIC DNA]</scope>
    <source>
        <strain evidence="3">cv. XIE 37</strain>
        <tissue evidence="2">Leaf</tissue>
    </source>
</reference>
<protein>
    <submittedName>
        <fullName evidence="2">Uncharacterized protein</fullName>
    </submittedName>
</protein>
<feature type="transmembrane region" description="Helical" evidence="1">
    <location>
        <begin position="38"/>
        <end position="60"/>
    </location>
</feature>
<accession>A0A7J7CQ96</accession>
<proteinExistence type="predicted"/>
<evidence type="ECO:0000256" key="1">
    <source>
        <dbReference type="SAM" id="Phobius"/>
    </source>
</evidence>
<keyword evidence="1" id="KW-0812">Transmembrane</keyword>
<keyword evidence="1" id="KW-0472">Membrane</keyword>
<keyword evidence="3" id="KW-1185">Reference proteome</keyword>
<sequence length="105" mass="12092">MFFMHLCLSDKVKNFGEIWQVCGTFIANGVLAFKHDYFIANLAILFLIVWIFGILTTGVVRKSLLLFKSHNCERFGGGYCSKKMRYSFIHSSNREEILLSDALIF</sequence>
<keyword evidence="1" id="KW-1133">Transmembrane helix</keyword>
<dbReference type="InParanoid" id="A0A7J7CQ96"/>
<name>A0A7J7CQ96_TRIWF</name>